<name>A0A0F9QH38_9ZZZZ</name>
<dbReference type="InterPro" id="IPR011013">
    <property type="entry name" value="Gal_mutarotase_sf_dom"/>
</dbReference>
<gene>
    <name evidence="1" type="ORF">LCGC14_0719250</name>
</gene>
<dbReference type="EMBL" id="LAZR01001621">
    <property type="protein sequence ID" value="KKN41834.1"/>
    <property type="molecule type" value="Genomic_DNA"/>
</dbReference>
<dbReference type="Gene3D" id="2.70.98.10">
    <property type="match status" value="1"/>
</dbReference>
<evidence type="ECO:0000313" key="1">
    <source>
        <dbReference type="EMBL" id="KKN41834.1"/>
    </source>
</evidence>
<evidence type="ECO:0008006" key="2">
    <source>
        <dbReference type="Google" id="ProtNLM"/>
    </source>
</evidence>
<dbReference type="GO" id="GO:0005975">
    <property type="term" value="P:carbohydrate metabolic process"/>
    <property type="evidence" value="ECO:0007669"/>
    <property type="project" value="InterPro"/>
</dbReference>
<dbReference type="GO" id="GO:0030246">
    <property type="term" value="F:carbohydrate binding"/>
    <property type="evidence" value="ECO:0007669"/>
    <property type="project" value="InterPro"/>
</dbReference>
<accession>A0A0F9QH38</accession>
<protein>
    <recommendedName>
        <fullName evidence="2">Aldose 1-epimerase</fullName>
    </recommendedName>
</protein>
<sequence>MISIHYNNQNLDVDAGELVGYQVDGHQYIHQKGSPGWRSSDTEMFPIIGPTAEAKFQVQTPRDIAIQDQHGLLRELDYEKVSQTETDILFQKKYKARTPVKNSKYPEKSNKEYLFWTYDFLFQKKFSLTESGLEISFIVSGERDSPFMLGYHPAFKLYTKNPQFVAGEQTISLSEILAVGDRAFQIADCEDLLLKDEKQLRIRTEGFGNFMLWTPVPNMICVEPITFYPYAVEQRNLNEGFHYLGDAAKTFKVFIMP</sequence>
<proteinExistence type="predicted"/>
<dbReference type="SUPFAM" id="SSF74650">
    <property type="entry name" value="Galactose mutarotase-like"/>
    <property type="match status" value="1"/>
</dbReference>
<organism evidence="1">
    <name type="scientific">marine sediment metagenome</name>
    <dbReference type="NCBI Taxonomy" id="412755"/>
    <lineage>
        <taxon>unclassified sequences</taxon>
        <taxon>metagenomes</taxon>
        <taxon>ecological metagenomes</taxon>
    </lineage>
</organism>
<comment type="caution">
    <text evidence="1">The sequence shown here is derived from an EMBL/GenBank/DDBJ whole genome shotgun (WGS) entry which is preliminary data.</text>
</comment>
<reference evidence="1" key="1">
    <citation type="journal article" date="2015" name="Nature">
        <title>Complex archaea that bridge the gap between prokaryotes and eukaryotes.</title>
        <authorList>
            <person name="Spang A."/>
            <person name="Saw J.H."/>
            <person name="Jorgensen S.L."/>
            <person name="Zaremba-Niedzwiedzka K."/>
            <person name="Martijn J."/>
            <person name="Lind A.E."/>
            <person name="van Eijk R."/>
            <person name="Schleper C."/>
            <person name="Guy L."/>
            <person name="Ettema T.J."/>
        </authorList>
    </citation>
    <scope>NUCLEOTIDE SEQUENCE</scope>
</reference>
<dbReference type="InterPro" id="IPR014718">
    <property type="entry name" value="GH-type_carb-bd"/>
</dbReference>
<dbReference type="GO" id="GO:0003824">
    <property type="term" value="F:catalytic activity"/>
    <property type="evidence" value="ECO:0007669"/>
    <property type="project" value="InterPro"/>
</dbReference>
<dbReference type="AlphaFoldDB" id="A0A0F9QH38"/>